<keyword evidence="2" id="KW-0067">ATP-binding</keyword>
<feature type="binding site" evidence="2">
    <location>
        <begin position="138"/>
        <end position="145"/>
    </location>
    <ligand>
        <name>ATP</name>
        <dbReference type="ChEBI" id="CHEBI:30616"/>
    </ligand>
</feature>
<reference evidence="4" key="1">
    <citation type="submission" date="2022-12" db="EMBL/GenBank/DDBJ databases">
        <title>Paraconexibacter alkalitolerans sp. nov. and Baekduia alba sp. nov., isolated from soil and emended description of the genera Paraconexibacter (Chun et al., 2020) and Baekduia (An et al., 2020).</title>
        <authorList>
            <person name="Vieira S."/>
            <person name="Huber K.J."/>
            <person name="Geppert A."/>
            <person name="Wolf J."/>
            <person name="Neumann-Schaal M."/>
            <person name="Muesken M."/>
            <person name="Overmann J."/>
        </authorList>
    </citation>
    <scope>NUCLEOTIDE SEQUENCE</scope>
    <source>
        <strain evidence="4">AEG42_29</strain>
    </source>
</reference>
<dbReference type="AlphaFoldDB" id="A0AAU7AQ04"/>
<dbReference type="GO" id="GO:0005524">
    <property type="term" value="F:ATP binding"/>
    <property type="evidence" value="ECO:0007669"/>
    <property type="project" value="UniProtKB-KW"/>
</dbReference>
<protein>
    <recommendedName>
        <fullName evidence="3">Fido domain-containing protein</fullName>
    </recommendedName>
</protein>
<gene>
    <name evidence="4" type="ORF">DSM112329_00492</name>
</gene>
<evidence type="ECO:0000313" key="4">
    <source>
        <dbReference type="EMBL" id="XAY03672.1"/>
    </source>
</evidence>
<dbReference type="Pfam" id="PF02661">
    <property type="entry name" value="Fic"/>
    <property type="match status" value="1"/>
</dbReference>
<organism evidence="4">
    <name type="scientific">Paraconexibacter sp. AEG42_29</name>
    <dbReference type="NCBI Taxonomy" id="2997339"/>
    <lineage>
        <taxon>Bacteria</taxon>
        <taxon>Bacillati</taxon>
        <taxon>Actinomycetota</taxon>
        <taxon>Thermoleophilia</taxon>
        <taxon>Solirubrobacterales</taxon>
        <taxon>Paraconexibacteraceae</taxon>
        <taxon>Paraconexibacter</taxon>
    </lineage>
</organism>
<dbReference type="EMBL" id="CP114014">
    <property type="protein sequence ID" value="XAY03672.1"/>
    <property type="molecule type" value="Genomic_DNA"/>
</dbReference>
<feature type="domain" description="Fido" evidence="3">
    <location>
        <begin position="52"/>
        <end position="199"/>
    </location>
</feature>
<dbReference type="Gene3D" id="1.10.3290.10">
    <property type="entry name" value="Fido-like domain"/>
    <property type="match status" value="1"/>
</dbReference>
<dbReference type="PROSITE" id="PS51459">
    <property type="entry name" value="FIDO"/>
    <property type="match status" value="1"/>
</dbReference>
<proteinExistence type="predicted"/>
<evidence type="ECO:0000256" key="2">
    <source>
        <dbReference type="PIRSR" id="PIRSR640198-2"/>
    </source>
</evidence>
<dbReference type="SUPFAM" id="SSF140931">
    <property type="entry name" value="Fic-like"/>
    <property type="match status" value="1"/>
</dbReference>
<dbReference type="PANTHER" id="PTHR13504:SF38">
    <property type="entry name" value="FIDO DOMAIN-CONTAINING PROTEIN"/>
    <property type="match status" value="1"/>
</dbReference>
<dbReference type="InterPro" id="IPR003812">
    <property type="entry name" value="Fido"/>
</dbReference>
<evidence type="ECO:0000256" key="1">
    <source>
        <dbReference type="PIRSR" id="PIRSR640198-1"/>
    </source>
</evidence>
<dbReference type="InterPro" id="IPR040198">
    <property type="entry name" value="Fido_containing"/>
</dbReference>
<dbReference type="KEGG" id="parq:DSM112329_00492"/>
<name>A0AAU7AQ04_9ACTN</name>
<dbReference type="InterPro" id="IPR036597">
    <property type="entry name" value="Fido-like_dom_sf"/>
</dbReference>
<feature type="active site" evidence="1">
    <location>
        <position position="134"/>
    </location>
</feature>
<accession>A0AAU7AQ04</accession>
<keyword evidence="2" id="KW-0547">Nucleotide-binding</keyword>
<evidence type="ECO:0000259" key="3">
    <source>
        <dbReference type="PROSITE" id="PS51459"/>
    </source>
</evidence>
<sequence length="341" mass="37091">MEGVPVTVADTLKILAGDRPEPVSVADAALVSGYHDAMTYVQRRADDGNLQWNRELIVGVQDRVLAGNLASGAGRLRDGAAWIRNDATGTVVFEPPPAELVPGLVDEICDVLAASRLHPALQAAWLHVALAAVHPFKDGNGRSARVLASLRMYRGGFRHPAFTSLEEWWGRHAQSYYQAFDCLGDRFEPAADVTTFVKTHIGAQLGQVRILALRQRTEGELYTTLENVLTDHGLPDRLANALYDSFFGRDITTAYYRDLIALSQATARNDLTSATAAGLLAAQGQTRGRHYLPGPRLHTLLARSLSPSLEPNPAAILAEFARRAADDLTDPEPRQPTLPGF</sequence>
<dbReference type="PANTHER" id="PTHR13504">
    <property type="entry name" value="FIDO DOMAIN-CONTAINING PROTEIN DDB_G0283145"/>
    <property type="match status" value="1"/>
</dbReference>